<evidence type="ECO:0000256" key="1">
    <source>
        <dbReference type="SAM" id="MobiDB-lite"/>
    </source>
</evidence>
<dbReference type="RefSeq" id="WP_216441027.1">
    <property type="nucleotide sequence ID" value="NZ_JAHLQF010000006.1"/>
</dbReference>
<proteinExistence type="predicted"/>
<evidence type="ECO:0000313" key="3">
    <source>
        <dbReference type="Proteomes" id="UP000726170"/>
    </source>
</evidence>
<protein>
    <submittedName>
        <fullName evidence="2">Uncharacterized protein</fullName>
    </submittedName>
</protein>
<gene>
    <name evidence="2" type="ORF">KQI86_19160</name>
</gene>
<evidence type="ECO:0000313" key="2">
    <source>
        <dbReference type="EMBL" id="MBU5486423.1"/>
    </source>
</evidence>
<feature type="compositionally biased region" description="Basic and acidic residues" evidence="1">
    <location>
        <begin position="114"/>
        <end position="139"/>
    </location>
</feature>
<organism evidence="2 3">
    <name type="scientific">Clostridium mobile</name>
    <dbReference type="NCBI Taxonomy" id="2841512"/>
    <lineage>
        <taxon>Bacteria</taxon>
        <taxon>Bacillati</taxon>
        <taxon>Bacillota</taxon>
        <taxon>Clostridia</taxon>
        <taxon>Eubacteriales</taxon>
        <taxon>Clostridiaceae</taxon>
        <taxon>Clostridium</taxon>
    </lineage>
</organism>
<comment type="caution">
    <text evidence="2">The sequence shown here is derived from an EMBL/GenBank/DDBJ whole genome shotgun (WGS) entry which is preliminary data.</text>
</comment>
<name>A0ABS6EMG7_9CLOT</name>
<accession>A0ABS6EMG7</accession>
<feature type="region of interest" description="Disordered" evidence="1">
    <location>
        <begin position="114"/>
        <end position="154"/>
    </location>
</feature>
<keyword evidence="3" id="KW-1185">Reference proteome</keyword>
<reference evidence="2 3" key="1">
    <citation type="submission" date="2021-06" db="EMBL/GenBank/DDBJ databases">
        <authorList>
            <person name="Sun Q."/>
            <person name="Li D."/>
        </authorList>
    </citation>
    <scope>NUCLEOTIDE SEQUENCE [LARGE SCALE GENOMIC DNA]</scope>
    <source>
        <strain evidence="2 3">MSJ-11</strain>
    </source>
</reference>
<sequence>MCLKNFLPLSRDIQNHWVYKDSEYLHVWVEMLFSARYSLEPKTDMHEGIIYTICYGEFIFGRPSWCKRLGITDRRMRTLLTKLIETNMIKEVKKYPKFTIYSILNFDKYNKNDQQKDQHQGIDTKEVEGYSDQQKDQRATSKCPASVQQATNKENSNIERKNNKIKYAEFVTMTLEEYKKLVEQHGEDAVKRMIDVLDNYKGANGKKYKSDYRAILNWVVKKVQEENNVKLKEVQTRANVGMYKEF</sequence>
<dbReference type="Proteomes" id="UP000726170">
    <property type="component" value="Unassembled WGS sequence"/>
</dbReference>
<dbReference type="EMBL" id="JAHLQF010000006">
    <property type="protein sequence ID" value="MBU5486423.1"/>
    <property type="molecule type" value="Genomic_DNA"/>
</dbReference>